<dbReference type="STRING" id="946122.A0A0C2X0C6"/>
<dbReference type="AlphaFoldDB" id="A0A0C2X0C6"/>
<dbReference type="PANTHER" id="PTHR12840">
    <property type="entry name" value="NADH-UBIQUINONE OXIDOREDUCTASE ASHI SUBUNIT"/>
    <property type="match status" value="1"/>
</dbReference>
<dbReference type="EMBL" id="KN818231">
    <property type="protein sequence ID" value="KIL67527.1"/>
    <property type="molecule type" value="Genomic_DNA"/>
</dbReference>
<dbReference type="InterPro" id="IPR008699">
    <property type="entry name" value="NDUFB8"/>
</dbReference>
<proteinExistence type="predicted"/>
<dbReference type="Pfam" id="PF05821">
    <property type="entry name" value="NDUF_B8"/>
    <property type="match status" value="1"/>
</dbReference>
<evidence type="ECO:0000313" key="2">
    <source>
        <dbReference type="Proteomes" id="UP000054549"/>
    </source>
</evidence>
<reference evidence="1 2" key="1">
    <citation type="submission" date="2014-04" db="EMBL/GenBank/DDBJ databases">
        <title>Evolutionary Origins and Diversification of the Mycorrhizal Mutualists.</title>
        <authorList>
            <consortium name="DOE Joint Genome Institute"/>
            <consortium name="Mycorrhizal Genomics Consortium"/>
            <person name="Kohler A."/>
            <person name="Kuo A."/>
            <person name="Nagy L.G."/>
            <person name="Floudas D."/>
            <person name="Copeland A."/>
            <person name="Barry K.W."/>
            <person name="Cichocki N."/>
            <person name="Veneault-Fourrey C."/>
            <person name="LaButti K."/>
            <person name="Lindquist E.A."/>
            <person name="Lipzen A."/>
            <person name="Lundell T."/>
            <person name="Morin E."/>
            <person name="Murat C."/>
            <person name="Riley R."/>
            <person name="Ohm R."/>
            <person name="Sun H."/>
            <person name="Tunlid A."/>
            <person name="Henrissat B."/>
            <person name="Grigoriev I.V."/>
            <person name="Hibbett D.S."/>
            <person name="Martin F."/>
        </authorList>
    </citation>
    <scope>NUCLEOTIDE SEQUENCE [LARGE SCALE GENOMIC DNA]</scope>
    <source>
        <strain evidence="1 2">Koide BX008</strain>
    </source>
</reference>
<organism evidence="1 2">
    <name type="scientific">Amanita muscaria (strain Koide BX008)</name>
    <dbReference type="NCBI Taxonomy" id="946122"/>
    <lineage>
        <taxon>Eukaryota</taxon>
        <taxon>Fungi</taxon>
        <taxon>Dikarya</taxon>
        <taxon>Basidiomycota</taxon>
        <taxon>Agaricomycotina</taxon>
        <taxon>Agaricomycetes</taxon>
        <taxon>Agaricomycetidae</taxon>
        <taxon>Agaricales</taxon>
        <taxon>Pluteineae</taxon>
        <taxon>Amanitaceae</taxon>
        <taxon>Amanita</taxon>
    </lineage>
</organism>
<dbReference type="HOGENOM" id="CLU_100674_1_0_1"/>
<name>A0A0C2X0C6_AMAMK</name>
<accession>A0A0C2X0C6</accession>
<dbReference type="OrthoDB" id="2014058at2759"/>
<evidence type="ECO:0000313" key="1">
    <source>
        <dbReference type="EMBL" id="KIL67527.1"/>
    </source>
</evidence>
<dbReference type="PANTHER" id="PTHR12840:SF1">
    <property type="entry name" value="NADH DEHYDROGENASE [UBIQUINONE] 1 BETA SUBCOMPLEX SUBUNIT 8, MITOCHONDRIAL"/>
    <property type="match status" value="1"/>
</dbReference>
<gene>
    <name evidence="1" type="ORF">M378DRAFT_159340</name>
</gene>
<dbReference type="InParanoid" id="A0A0C2X0C6"/>
<sequence length="156" mass="17514">MNSAIVRRVTGVQAIAGRHFVQPSRVSITARAYSSPTEERDPQLNGYPQLPWVSRQTLPPKGWQDEQMRRNFGDTLHEQDEVLSVWGPDPAPLPIAEARKQFILAALGFVGVGFFIKEYLTPEPPAVRRQYPFDGLVKELGGETENKARAEGETRE</sequence>
<dbReference type="GO" id="GO:0005739">
    <property type="term" value="C:mitochondrion"/>
    <property type="evidence" value="ECO:0007669"/>
    <property type="project" value="InterPro"/>
</dbReference>
<protein>
    <submittedName>
        <fullName evidence="1">Uncharacterized protein</fullName>
    </submittedName>
</protein>
<keyword evidence="2" id="KW-1185">Reference proteome</keyword>
<dbReference type="Proteomes" id="UP000054549">
    <property type="component" value="Unassembled WGS sequence"/>
</dbReference>